<dbReference type="Proteomes" id="UP000001555">
    <property type="component" value="Unassembled WGS sequence"/>
</dbReference>
<sequence length="89" mass="9829">KAARNFNPLMCKAANHAIAEVEEVCEIGDIPPDQVHLAGIHVDGICRGSRSSKELVICKTQNAQNEAIDDYKARIMRRAVLEFQDGIKP</sequence>
<dbReference type="InterPro" id="IPR037171">
    <property type="entry name" value="NagB/RpiA_transferase-like"/>
</dbReference>
<feature type="non-terminal residue" evidence="1">
    <location>
        <position position="1"/>
    </location>
</feature>
<evidence type="ECO:0000313" key="2">
    <source>
        <dbReference type="EnsemblMetazoa" id="ISCW013225-PA"/>
    </source>
</evidence>
<organism>
    <name type="scientific">Ixodes scapularis</name>
    <name type="common">Black-legged tick</name>
    <name type="synonym">Deer tick</name>
    <dbReference type="NCBI Taxonomy" id="6945"/>
    <lineage>
        <taxon>Eukaryota</taxon>
        <taxon>Metazoa</taxon>
        <taxon>Ecdysozoa</taxon>
        <taxon>Arthropoda</taxon>
        <taxon>Chelicerata</taxon>
        <taxon>Arachnida</taxon>
        <taxon>Acari</taxon>
        <taxon>Parasitiformes</taxon>
        <taxon>Ixodida</taxon>
        <taxon>Ixodoidea</taxon>
        <taxon>Ixodidae</taxon>
        <taxon>Ixodinae</taxon>
        <taxon>Ixodes</taxon>
    </lineage>
</organism>
<dbReference type="EnsemblMetazoa" id="ISCW013225-RA">
    <property type="protein sequence ID" value="ISCW013225-PA"/>
    <property type="gene ID" value="ISCW013225"/>
</dbReference>
<dbReference type="EMBL" id="ABJB010525783">
    <property type="status" value="NOT_ANNOTATED_CDS"/>
    <property type="molecule type" value="Genomic_DNA"/>
</dbReference>
<dbReference type="AlphaFoldDB" id="B7QAT1"/>
<reference evidence="2" key="2">
    <citation type="submission" date="2020-05" db="UniProtKB">
        <authorList>
            <consortium name="EnsemblMetazoa"/>
        </authorList>
    </citation>
    <scope>IDENTIFICATION</scope>
    <source>
        <strain evidence="2">wikel</strain>
    </source>
</reference>
<gene>
    <name evidence="1" type="ORF">IscW_ISCW013225</name>
</gene>
<dbReference type="SUPFAM" id="SSF100950">
    <property type="entry name" value="NagB/RpiA/CoA transferase-like"/>
    <property type="match status" value="1"/>
</dbReference>
<protein>
    <submittedName>
        <fullName evidence="1 2">Succinyl-CoA:3-ketoacid-coenzyme A transferase, putative</fullName>
        <ecNumber evidence="1">2.8.3.5</ecNumber>
    </submittedName>
</protein>
<dbReference type="EC" id="2.8.3.5" evidence="1"/>
<keyword evidence="1" id="KW-0808">Transferase</keyword>
<evidence type="ECO:0000313" key="3">
    <source>
        <dbReference type="Proteomes" id="UP000001555"/>
    </source>
</evidence>
<dbReference type="EMBL" id="DS896521">
    <property type="protein sequence ID" value="EEC15953.1"/>
    <property type="molecule type" value="Genomic_DNA"/>
</dbReference>
<dbReference type="GO" id="GO:0008260">
    <property type="term" value="F:succinyl-CoA:3-oxo-acid CoA-transferase activity"/>
    <property type="evidence" value="ECO:0007669"/>
    <property type="project" value="UniProtKB-EC"/>
</dbReference>
<dbReference type="HOGENOM" id="CLU_2461074_0_0_1"/>
<keyword evidence="3" id="KW-1185">Reference proteome</keyword>
<accession>B7QAT1</accession>
<dbReference type="Pfam" id="PF01144">
    <property type="entry name" value="CoA_trans"/>
    <property type="match status" value="1"/>
</dbReference>
<dbReference type="EMBL" id="ABJB010055422">
    <property type="status" value="NOT_ANNOTATED_CDS"/>
    <property type="molecule type" value="Genomic_DNA"/>
</dbReference>
<dbReference type="PaxDb" id="6945-B7QAT1"/>
<dbReference type="PANTHER" id="PTHR13707">
    <property type="entry name" value="KETOACID-COENZYME A TRANSFERASE"/>
    <property type="match status" value="1"/>
</dbReference>
<dbReference type="VEuPathDB" id="VectorBase:ISCI013225"/>
<dbReference type="VEuPathDB" id="VectorBase:ISCP_025185"/>
<dbReference type="InterPro" id="IPR004165">
    <property type="entry name" value="CoA_trans_fam_I"/>
</dbReference>
<dbReference type="VEuPathDB" id="VectorBase:ISCW013225"/>
<dbReference type="PANTHER" id="PTHR13707:SF23">
    <property type="entry name" value="SUCCINYL-COA:3-KETOACID-COENZYME A TRANSFERASE"/>
    <property type="match status" value="1"/>
</dbReference>
<reference evidence="1 3" key="1">
    <citation type="submission" date="2008-03" db="EMBL/GenBank/DDBJ databases">
        <title>Annotation of Ixodes scapularis.</title>
        <authorList>
            <consortium name="Ixodes scapularis Genome Project Consortium"/>
            <person name="Caler E."/>
            <person name="Hannick L.I."/>
            <person name="Bidwell S."/>
            <person name="Joardar V."/>
            <person name="Thiagarajan M."/>
            <person name="Amedeo P."/>
            <person name="Galinsky K.J."/>
            <person name="Schobel S."/>
            <person name="Inman J."/>
            <person name="Hostetler J."/>
            <person name="Miller J."/>
            <person name="Hammond M."/>
            <person name="Megy K."/>
            <person name="Lawson D."/>
            <person name="Kodira C."/>
            <person name="Sutton G."/>
            <person name="Meyer J."/>
            <person name="Hill C.A."/>
            <person name="Birren B."/>
            <person name="Nene V."/>
            <person name="Collins F."/>
            <person name="Alarcon-Chaidez F."/>
            <person name="Wikel S."/>
            <person name="Strausberg R."/>
        </authorList>
    </citation>
    <scope>NUCLEOTIDE SEQUENCE [LARGE SCALE GENOMIC DNA]</scope>
    <source>
        <strain evidence="3">Wikel</strain>
        <strain evidence="1">Wikel colony</strain>
    </source>
</reference>
<dbReference type="STRING" id="6945.B7QAT1"/>
<dbReference type="OrthoDB" id="1933379at2759"/>
<dbReference type="Gene3D" id="3.40.1080.10">
    <property type="entry name" value="Glutaconate Coenzyme A-transferase"/>
    <property type="match status" value="1"/>
</dbReference>
<name>B7QAT1_IXOSC</name>
<evidence type="ECO:0000313" key="1">
    <source>
        <dbReference type="EMBL" id="EEC15953.1"/>
    </source>
</evidence>
<proteinExistence type="predicted"/>